<dbReference type="EMBL" id="EF120454">
    <property type="protein sequence ID" value="ACH85586.1"/>
    <property type="molecule type" value="Genomic_DNA"/>
</dbReference>
<feature type="compositionally biased region" description="Low complexity" evidence="1">
    <location>
        <begin position="229"/>
        <end position="240"/>
    </location>
</feature>
<feature type="compositionally biased region" description="Basic residues" evidence="1">
    <location>
        <begin position="601"/>
        <end position="615"/>
    </location>
</feature>
<protein>
    <submittedName>
        <fullName evidence="2">Uncharacterized protein</fullName>
    </submittedName>
</protein>
<feature type="compositionally biased region" description="Low complexity" evidence="1">
    <location>
        <begin position="174"/>
        <end position="196"/>
    </location>
</feature>
<sequence>MDTQGRTGAARLDDFVDEQYLDVCARAWEITSELAQSILKASGPGGPADEHRQRCLDWLHRAADYRMSTRLPGSTSPPAEDLAATVDLLRHTAEAYPKFLDGPLPASRSSSPVRECGCGAVTSSRATGCTGRSTPVRRRWSPISSGSGAGRGSRTRRCRSARRSAPTPHPASWRGRPSRAASPAPRRAAAGSRTAAAAAAGRTAAVDQAAGRTAGAAARGAGAAAARTAGSAPAARGSAAMSQVDSREVIGPGPPLPATREQSHCSAPEVLVRPREVGEHDGPRDGQHLQHRQQGRCGAADRTAGHRRQRQQDPHRAHRGDHDPRPVPAVAQEEQEHDPQRRDDRHDHGDQHQHPGVDGARLLRAEQLTLRSGLFDHQLQLGVRHHQERGDEDGEPHHDGGDARPERAVDRARPRRRGVLLLRGHLPRLGIIRAGDNSSAPRLGEPDALARLADEPVGVRPEHEHDRGHLDGRHDQREQHLDPGDGDAGELVDHRRAEDADGQHRDERVERPEAAEHGQHDPRPVPPLQHPPGEHHVDHQDQRLEQEREQDPAVGGGVEVLLAELGVHRAQLADQPRPVGELDEGLHDADQHRPDPQPPRHQQRLRCRRRLRRGHRPAERVDLLPRSGHARVPRSHCAGSAAQ</sequence>
<proteinExistence type="predicted"/>
<feature type="compositionally biased region" description="Basic and acidic residues" evidence="1">
    <location>
        <begin position="460"/>
        <end position="483"/>
    </location>
</feature>
<feature type="compositionally biased region" description="Basic and acidic residues" evidence="1">
    <location>
        <begin position="395"/>
        <end position="412"/>
    </location>
</feature>
<name>B5SP98_9ACTO</name>
<feature type="compositionally biased region" description="Basic residues" evidence="1">
    <location>
        <begin position="153"/>
        <end position="162"/>
    </location>
</feature>
<feature type="region of interest" description="Disordered" evidence="1">
    <location>
        <begin position="229"/>
        <end position="358"/>
    </location>
</feature>
<feature type="region of interest" description="Disordered" evidence="1">
    <location>
        <begin position="124"/>
        <end position="196"/>
    </location>
</feature>
<evidence type="ECO:0000256" key="1">
    <source>
        <dbReference type="SAM" id="MobiDB-lite"/>
    </source>
</evidence>
<feature type="region of interest" description="Disordered" evidence="1">
    <location>
        <begin position="456"/>
        <end position="643"/>
    </location>
</feature>
<feature type="compositionally biased region" description="Basic and acidic residues" evidence="1">
    <location>
        <begin position="272"/>
        <end position="288"/>
    </location>
</feature>
<reference evidence="2" key="1">
    <citation type="journal article" date="2008" name="ChemBioChem">
        <title>Biosynthetic Gene Cluster of Cetoniacytone A, an Unusual Aminocyclitol from the Endosymbiotic Bacterium Actinomyces sp. Lu 9419.</title>
        <authorList>
            <person name="Wu X."/>
            <person name="Flatt P.M."/>
            <person name="Xu H."/>
            <person name="Mahmud T."/>
        </authorList>
    </citation>
    <scope>NUCLEOTIDE SEQUENCE</scope>
    <source>
        <strain evidence="2">Lu 9419</strain>
    </source>
</reference>
<evidence type="ECO:0000313" key="2">
    <source>
        <dbReference type="EMBL" id="ACH85586.1"/>
    </source>
</evidence>
<feature type="compositionally biased region" description="Basic and acidic residues" evidence="1">
    <location>
        <begin position="310"/>
        <end position="325"/>
    </location>
</feature>
<feature type="compositionally biased region" description="Basic and acidic residues" evidence="1">
    <location>
        <begin position="532"/>
        <end position="551"/>
    </location>
</feature>
<organism evidence="2">
    <name type="scientific">Actinomyces sp. Lu 9419</name>
    <dbReference type="NCBI Taxonomy" id="416175"/>
    <lineage>
        <taxon>Bacteria</taxon>
        <taxon>Bacillati</taxon>
        <taxon>Actinomycetota</taxon>
        <taxon>Actinomycetes</taxon>
        <taxon>Actinomycetales</taxon>
        <taxon>Actinomycetaceae</taxon>
        <taxon>Actinomyces</taxon>
    </lineage>
</organism>
<feature type="compositionally biased region" description="Polar residues" evidence="1">
    <location>
        <begin position="124"/>
        <end position="133"/>
    </location>
</feature>
<feature type="compositionally biased region" description="Basic and acidic residues" evidence="1">
    <location>
        <begin position="584"/>
        <end position="595"/>
    </location>
</feature>
<feature type="compositionally biased region" description="Basic and acidic residues" evidence="1">
    <location>
        <begin position="337"/>
        <end position="355"/>
    </location>
</feature>
<feature type="region of interest" description="Disordered" evidence="1">
    <location>
        <begin position="384"/>
        <end position="412"/>
    </location>
</feature>
<dbReference type="AlphaFoldDB" id="B5SP98"/>
<feature type="compositionally biased region" description="Basic and acidic residues" evidence="1">
    <location>
        <begin position="491"/>
        <end position="523"/>
    </location>
</feature>
<accession>B5SP98</accession>